<proteinExistence type="predicted"/>
<comment type="caution">
    <text evidence="3">The sequence shown here is derived from an EMBL/GenBank/DDBJ whole genome shotgun (WGS) entry which is preliminary data.</text>
</comment>
<evidence type="ECO:0000256" key="2">
    <source>
        <dbReference type="SAM" id="SignalP"/>
    </source>
</evidence>
<reference evidence="3 4" key="1">
    <citation type="submission" date="2019-05" db="EMBL/GenBank/DDBJ databases">
        <title>Microbulbifer harenosus sp. nov., an alginate-degrading bacterium isolated from coastal sand.</title>
        <authorList>
            <person name="Huang H."/>
            <person name="Mo K."/>
            <person name="Bao S."/>
        </authorList>
    </citation>
    <scope>NUCLEOTIDE SEQUENCE [LARGE SCALE GENOMIC DNA]</scope>
    <source>
        <strain evidence="3 4">HB161719</strain>
    </source>
</reference>
<evidence type="ECO:0000313" key="4">
    <source>
        <dbReference type="Proteomes" id="UP000306791"/>
    </source>
</evidence>
<organism evidence="3 4">
    <name type="scientific">Microbulbifer harenosus</name>
    <dbReference type="NCBI Taxonomy" id="2576840"/>
    <lineage>
        <taxon>Bacteria</taxon>
        <taxon>Pseudomonadati</taxon>
        <taxon>Pseudomonadota</taxon>
        <taxon>Gammaproteobacteria</taxon>
        <taxon>Cellvibrionales</taxon>
        <taxon>Microbulbiferaceae</taxon>
        <taxon>Microbulbifer</taxon>
    </lineage>
</organism>
<dbReference type="SUPFAM" id="SSF110087">
    <property type="entry name" value="DR1885-like metal-binding protein"/>
    <property type="match status" value="1"/>
</dbReference>
<gene>
    <name evidence="3" type="ORF">FDY93_06715</name>
</gene>
<dbReference type="EMBL" id="VANI01000007">
    <property type="protein sequence ID" value="TLM78113.1"/>
    <property type="molecule type" value="Genomic_DNA"/>
</dbReference>
<dbReference type="Pfam" id="PF04314">
    <property type="entry name" value="PCuAC"/>
    <property type="match status" value="1"/>
</dbReference>
<dbReference type="PANTHER" id="PTHR36302:SF1">
    <property type="entry name" value="COPPER CHAPERONE PCU(A)C"/>
    <property type="match status" value="1"/>
</dbReference>
<evidence type="ECO:0000313" key="3">
    <source>
        <dbReference type="EMBL" id="TLM78113.1"/>
    </source>
</evidence>
<keyword evidence="2" id="KW-0732">Signal</keyword>
<evidence type="ECO:0000256" key="1">
    <source>
        <dbReference type="SAM" id="MobiDB-lite"/>
    </source>
</evidence>
<feature type="chain" id="PRO_5047311286" evidence="2">
    <location>
        <begin position="33"/>
        <end position="180"/>
    </location>
</feature>
<dbReference type="Gene3D" id="2.60.40.1890">
    <property type="entry name" value="PCu(A)C copper chaperone"/>
    <property type="match status" value="1"/>
</dbReference>
<protein>
    <submittedName>
        <fullName evidence="3">Copper chaperone PCu(A)C</fullName>
    </submittedName>
</protein>
<feature type="region of interest" description="Disordered" evidence="1">
    <location>
        <begin position="156"/>
        <end position="180"/>
    </location>
</feature>
<dbReference type="InterPro" id="IPR036182">
    <property type="entry name" value="PCuAC_sf"/>
</dbReference>
<sequence length="180" mass="19022">MSRISADQKTAVLKKMCTLLLCSLLAGVGVAAAETGLVGEIEASGYAREMPPGAPMGAAYLSLRELSGRARVLRRVELPAHPQASVELHTTEEVAGVSRMRALKEIPLPGHGAIEMRPGATHLMIRGVALRAGQSLTLRLVFADGSAREVTLPVHGLAQADKSPAANGKEEEHHRGHHHG</sequence>
<dbReference type="InterPro" id="IPR058248">
    <property type="entry name" value="Lxx211020-like"/>
</dbReference>
<dbReference type="Proteomes" id="UP000306791">
    <property type="component" value="Unassembled WGS sequence"/>
</dbReference>
<name>A0ABY2ULI3_9GAMM</name>
<dbReference type="RefSeq" id="WP_138234988.1">
    <property type="nucleotide sequence ID" value="NZ_CP185860.1"/>
</dbReference>
<feature type="signal peptide" evidence="2">
    <location>
        <begin position="1"/>
        <end position="32"/>
    </location>
</feature>
<dbReference type="PANTHER" id="PTHR36302">
    <property type="entry name" value="BLR7088 PROTEIN"/>
    <property type="match status" value="1"/>
</dbReference>
<keyword evidence="4" id="KW-1185">Reference proteome</keyword>
<dbReference type="InterPro" id="IPR007410">
    <property type="entry name" value="LpqE-like"/>
</dbReference>
<accession>A0ABY2ULI3</accession>